<dbReference type="OrthoDB" id="443433at2759"/>
<sequence>VIAAQGAANMRRWQDCLDFAEMTGAVLHDHWNSSPSKDEADAYLVVNQSDMTPGLAKPRIDPGVRNFITGLIRGNFIDKGEKFRLRSWDGPWVLALEVLQDLWTILLIRLVSLHSLFSSVVSMDITTLIGLMMPSERRGSGEAHCYFSGEPLEEAKTKAGVRANLPVEIVFDTAEVLAAGCEVFVTESEGFLTSDHVPGHCILFINDDVKDVNLWSRSGGTYAADEAQEAAGSESPTKVEADLPAEHELASGSQATPTVGSEFLKPPAYEATETSSVAAYEEVPPVVMETEQEKPATEADATMPSVEERPPVPEGTPIVPTELTTTVSHISSTTITNIVQDVQGKAVHAYQQEVRRNEPIHYGGPVKPGQLRRQNRRTQLARGREAMINQLADDNNAPRVFLNKLKSASKDVAGRGMASFEGDSIRKAKLALGKAKKQGFTSILDRFTKDNTYACSLTNNGITRRSVRVMDCLVQAYLPNPGRTTTQRAMAVGSNATVTQEIGPHREDMPHCRVAFFECTQEDLCVAGLTSTPDDAPVAFTWYGAFLSMQDFVKNCARCESSVQLQTFGHGIIEIR</sequence>
<proteinExistence type="predicted"/>
<reference evidence="2" key="1">
    <citation type="submission" date="2021-02" db="EMBL/GenBank/DDBJ databases">
        <authorList>
            <person name="Dougan E. K."/>
            <person name="Rhodes N."/>
            <person name="Thang M."/>
            <person name="Chan C."/>
        </authorList>
    </citation>
    <scope>NUCLEOTIDE SEQUENCE</scope>
</reference>
<name>A0A813A0Y6_9DINO</name>
<protein>
    <submittedName>
        <fullName evidence="2">Uncharacterized protein</fullName>
    </submittedName>
</protein>
<dbReference type="Proteomes" id="UP000601435">
    <property type="component" value="Unassembled WGS sequence"/>
</dbReference>
<evidence type="ECO:0000256" key="1">
    <source>
        <dbReference type="SAM" id="MobiDB-lite"/>
    </source>
</evidence>
<comment type="caution">
    <text evidence="2">The sequence shown here is derived from an EMBL/GenBank/DDBJ whole genome shotgun (WGS) entry which is preliminary data.</text>
</comment>
<evidence type="ECO:0000313" key="2">
    <source>
        <dbReference type="EMBL" id="CAE7843619.1"/>
    </source>
</evidence>
<dbReference type="AlphaFoldDB" id="A0A813A0Y6"/>
<evidence type="ECO:0000313" key="3">
    <source>
        <dbReference type="Proteomes" id="UP000601435"/>
    </source>
</evidence>
<feature type="non-terminal residue" evidence="2">
    <location>
        <position position="1"/>
    </location>
</feature>
<feature type="region of interest" description="Disordered" evidence="1">
    <location>
        <begin position="292"/>
        <end position="319"/>
    </location>
</feature>
<gene>
    <name evidence="2" type="ORF">SNEC2469_LOCUS25821</name>
</gene>
<organism evidence="2 3">
    <name type="scientific">Symbiodinium necroappetens</name>
    <dbReference type="NCBI Taxonomy" id="1628268"/>
    <lineage>
        <taxon>Eukaryota</taxon>
        <taxon>Sar</taxon>
        <taxon>Alveolata</taxon>
        <taxon>Dinophyceae</taxon>
        <taxon>Suessiales</taxon>
        <taxon>Symbiodiniaceae</taxon>
        <taxon>Symbiodinium</taxon>
    </lineage>
</organism>
<accession>A0A813A0Y6</accession>
<feature type="non-terminal residue" evidence="2">
    <location>
        <position position="576"/>
    </location>
</feature>
<keyword evidence="3" id="KW-1185">Reference proteome</keyword>
<dbReference type="EMBL" id="CAJNJA010051418">
    <property type="protein sequence ID" value="CAE7843619.1"/>
    <property type="molecule type" value="Genomic_DNA"/>
</dbReference>